<dbReference type="KEGG" id="dpb:BABL1_gene_286"/>
<dbReference type="Proteomes" id="UP000018769">
    <property type="component" value="Chromosome I"/>
</dbReference>
<evidence type="ECO:0000313" key="2">
    <source>
        <dbReference type="EMBL" id="CDK30729.1"/>
    </source>
</evidence>
<name>V6DGQ1_9BACT</name>
<feature type="region of interest" description="Disordered" evidence="1">
    <location>
        <begin position="24"/>
        <end position="44"/>
    </location>
</feature>
<keyword evidence="3" id="KW-1185">Reference proteome</keyword>
<dbReference type="HOGENOM" id="CLU_1529841_0_0_7"/>
<evidence type="ECO:0000256" key="1">
    <source>
        <dbReference type="SAM" id="MobiDB-lite"/>
    </source>
</evidence>
<accession>V6DGQ1</accession>
<dbReference type="EMBL" id="HG793133">
    <property type="protein sequence ID" value="CDK30729.1"/>
    <property type="molecule type" value="Genomic_DNA"/>
</dbReference>
<protein>
    <submittedName>
        <fullName evidence="2">Uncharacterized protein</fullName>
    </submittedName>
</protein>
<dbReference type="RefSeq" id="WP_023792328.1">
    <property type="nucleotide sequence ID" value="NC_023003.1"/>
</dbReference>
<organism evidence="2 3">
    <name type="scientific">Candidatus Babela massiliensis</name>
    <dbReference type="NCBI Taxonomy" id="673862"/>
    <lineage>
        <taxon>Bacteria</taxon>
        <taxon>Candidatus Babelota</taxon>
        <taxon>Candidatus Babeliae</taxon>
        <taxon>Candidatus Babeliales</taxon>
        <taxon>Candidatus Babeliaceae</taxon>
        <taxon>Candidatus Babela</taxon>
    </lineage>
</organism>
<evidence type="ECO:0000313" key="3">
    <source>
        <dbReference type="Proteomes" id="UP000018769"/>
    </source>
</evidence>
<reference evidence="2 3" key="1">
    <citation type="journal article" date="2015" name="Biol. Direct">
        <title>Babela massiliensis, a representative of a widespread bacterial phylum with unusual adaptations to parasitism in amoebae.</title>
        <authorList>
            <person name="Pagnier I."/>
            <person name="Yutin N."/>
            <person name="Croce O."/>
            <person name="Makarova K.S."/>
            <person name="Wolf Y.I."/>
            <person name="Benamar S."/>
            <person name="Raoult D."/>
            <person name="Koonin E.V."/>
            <person name="La Scola B."/>
        </authorList>
    </citation>
    <scope>NUCLEOTIDE SEQUENCE [LARGE SCALE GENOMIC DNA]</scope>
    <source>
        <strain evidence="3">BABL1</strain>
    </source>
</reference>
<proteinExistence type="predicted"/>
<feature type="compositionally biased region" description="Basic and acidic residues" evidence="1">
    <location>
        <begin position="27"/>
        <end position="44"/>
    </location>
</feature>
<sequence>MKTIFKILSFFMFMNISTQIITMQTDTEQKESTKKRRREEDIEPVKHEPINDVLHTTLTTLIQYNSIFNPFHSMEAELSRYPQLIYNAKEVAKEVFAPNESSLTQQELNRKLKSILESQYTKEKEIEAAKLIIAGANPNIIINYNNNNSSISNFINNTGKFLNLAVLLKIYGSLG</sequence>
<gene>
    <name evidence="2" type="ORF">BABL1_gene_286</name>
</gene>
<dbReference type="AlphaFoldDB" id="V6DGQ1"/>